<feature type="transmembrane region" description="Helical" evidence="2">
    <location>
        <begin position="438"/>
        <end position="460"/>
    </location>
</feature>
<proteinExistence type="predicted"/>
<name>A0A7L4YJD7_9ACTN</name>
<dbReference type="EMBL" id="CP047156">
    <property type="protein sequence ID" value="QHB99410.1"/>
    <property type="molecule type" value="Genomic_DNA"/>
</dbReference>
<sequence>MTTSEQTATESSQQSTTAAEEKSEADTQQPTRRAGRRPRASESVWRLQLFGICVALTMLVFRQAPGQVTTDTKLDLIIDPWYFLSRAATFWDPITNSGSLQNQAYGYLFPMGPAFGIMDSIGMPPWIAQRTWESALVCLAFLGMQRLAAELGMRSRLAQVAVGLTYALAPRTMSELTTISSELLPVVVLPWMLIPLVRGASRGSPRVAAALSGLAFAFAGGINATASLAVLPVAAWWLLTRENGPRKWRLIGWWMLAITLASAWWMVPLVVLGRYSPPFLDWIENAQTTTLHMSPFAATRGVTQWVSYLGPSTWPGGWEYVARPAIIVATALLAALALWGLSLRTTRHKLFLLPVLIAGVTLLTFGHLSEAQPAWAQWAQNLLNGPLAPFRNIHKFDPLMRLPLALGVGYAVMRMIALTRERPAGVPRRRLRSYRIHFAVVGAALAIICAMPLISAKLAVNPRVLPATDWWAQTGQWLEENTNGQRALVVPGSPSPAFVWGSTVDDPMQPVATTPWGTRDAVPLTNAGYIRFLDSIEQALASGTGDDALADSLRRAGIGYVVLRNDLDSYKSLATPTEAVRASLTASPDIEPVAHFGPTIGFAPSPSNVQNGGMSKPRPAVEIYQVANPPEVATLVPQSALVQANGSADNLTTLLDAELGPQAALSFDPTGTTDLQDVSTLLTDGIRKQQAAFGGYIGKSRTLTDQEGYLGVRKSYDYLPPDPALSAFTYAGIKNVNATSSGDSLYAAANAGAQNGVWSALDGVSDTAWLSSSPFGAIGESITVTFDEPWEMTPFAILFPSGMNAYPTHLEITTDEGVSVAQVNPDDQGQLVPVPEGTTESITIQALQLDQEDPTGTTFGIADLEFPGVTPQRFLDIPGVFDPSYIHFEQTPGARPDCRTVLDHTYCDAASAISSEEQSQIARQFTLESAIDVTATAKVALVPGEPLNQNLDFLATPTITASSGVSADPRVRAQTVLDDDPTTYWQAREGDETPTLTVNYGLPVPMSGLEIDWSPGDPIAKPEIVTVNAGGFSWTGEVPDDGVIDFGGTIEAPSVTIEIVKTSIRQTTSSFNLRTSLMPAGISTLTVIGAPAPTPGPDIVTIPCGFGPSLVINGQDYPTQVTAPRELLMSGAPVDATVCGDAPITLPAGQNQVSLTASGATRPVAIDFAQVGLDLSAATSAQTPGALVIQDWSATERTVSVDSPEASVLVVHENANAGWQASIDGKQLRPITIGGWQQGYLLPAGTKGTVTLEFTPAQTVRDALGVGAVGLAGLGFLAVWPARPRELARAREARPGRALRIVLALVIVGIGYAVAGPLGLVVGAGVLLAYLIGVRRGLPRWAPLLPVVLMATATGFATIGVGDELVAAHSRPVVSALTYAALACCAFLGFAWRRRRPDK</sequence>
<dbReference type="SUPFAM" id="SSF49785">
    <property type="entry name" value="Galactose-binding domain-like"/>
    <property type="match status" value="1"/>
</dbReference>
<dbReference type="Proteomes" id="UP000463857">
    <property type="component" value="Chromosome"/>
</dbReference>
<evidence type="ECO:0000256" key="1">
    <source>
        <dbReference type="SAM" id="MobiDB-lite"/>
    </source>
</evidence>
<keyword evidence="5" id="KW-1185">Reference proteome</keyword>
<feature type="transmembrane region" description="Helical" evidence="2">
    <location>
        <begin position="399"/>
        <end position="417"/>
    </location>
</feature>
<dbReference type="KEGG" id="eke:EK0264_03345"/>
<dbReference type="InterPro" id="IPR056997">
    <property type="entry name" value="CBM_AftD"/>
</dbReference>
<dbReference type="Pfam" id="PF24607">
    <property type="entry name" value="CBM_AftD"/>
    <property type="match status" value="1"/>
</dbReference>
<feature type="transmembrane region" description="Helical" evidence="2">
    <location>
        <begin position="214"/>
        <end position="239"/>
    </location>
</feature>
<feature type="domain" description="F5/8 type C" evidence="3">
    <location>
        <begin position="942"/>
        <end position="1035"/>
    </location>
</feature>
<dbReference type="Gene3D" id="2.60.120.260">
    <property type="entry name" value="Galactose-binding domain-like"/>
    <property type="match status" value="1"/>
</dbReference>
<feature type="transmembrane region" description="Helical" evidence="2">
    <location>
        <begin position="251"/>
        <end position="272"/>
    </location>
</feature>
<gene>
    <name evidence="4" type="ORF">EK0264_03345</name>
</gene>
<feature type="transmembrane region" description="Helical" evidence="2">
    <location>
        <begin position="321"/>
        <end position="343"/>
    </location>
</feature>
<feature type="transmembrane region" description="Helical" evidence="2">
    <location>
        <begin position="1373"/>
        <end position="1392"/>
    </location>
</feature>
<feature type="transmembrane region" description="Helical" evidence="2">
    <location>
        <begin position="1344"/>
        <end position="1361"/>
    </location>
</feature>
<dbReference type="InParanoid" id="A0A7L4YJD7"/>
<evidence type="ECO:0000313" key="5">
    <source>
        <dbReference type="Proteomes" id="UP000463857"/>
    </source>
</evidence>
<accession>A0A7L4YJD7</accession>
<dbReference type="Pfam" id="PF11847">
    <property type="entry name" value="GT-C_AftD"/>
    <property type="match status" value="1"/>
</dbReference>
<evidence type="ECO:0000313" key="4">
    <source>
        <dbReference type="EMBL" id="QHB99410.1"/>
    </source>
</evidence>
<feature type="region of interest" description="Disordered" evidence="1">
    <location>
        <begin position="1"/>
        <end position="39"/>
    </location>
</feature>
<dbReference type="InterPro" id="IPR000421">
    <property type="entry name" value="FA58C"/>
</dbReference>
<keyword evidence="2" id="KW-0812">Transmembrane</keyword>
<keyword evidence="2" id="KW-0472">Membrane</keyword>
<dbReference type="OrthoDB" id="5242711at2"/>
<dbReference type="InterPro" id="IPR021798">
    <property type="entry name" value="AftD_N"/>
</dbReference>
<reference evidence="4 5" key="1">
    <citation type="journal article" date="2018" name="Int. J. Syst. Evol. Microbiol.">
        <title>Epidermidibacterium keratini gen. nov., sp. nov., a member of the family Sporichthyaceae, isolated from keratin epidermis.</title>
        <authorList>
            <person name="Lee D.G."/>
            <person name="Trujillo M.E."/>
            <person name="Kang S."/>
            <person name="Nam J.J."/>
            <person name="Kim Y.J."/>
        </authorList>
    </citation>
    <scope>NUCLEOTIDE SEQUENCE [LARGE SCALE GENOMIC DNA]</scope>
    <source>
        <strain evidence="4 5">EPI-7</strain>
    </source>
</reference>
<evidence type="ECO:0000259" key="3">
    <source>
        <dbReference type="PROSITE" id="PS50022"/>
    </source>
</evidence>
<organism evidence="4 5">
    <name type="scientific">Epidermidibacterium keratini</name>
    <dbReference type="NCBI Taxonomy" id="1891644"/>
    <lineage>
        <taxon>Bacteria</taxon>
        <taxon>Bacillati</taxon>
        <taxon>Actinomycetota</taxon>
        <taxon>Actinomycetes</taxon>
        <taxon>Sporichthyales</taxon>
        <taxon>Sporichthyaceae</taxon>
        <taxon>Epidermidibacterium</taxon>
    </lineage>
</organism>
<keyword evidence="2" id="KW-1133">Transmembrane helix</keyword>
<evidence type="ECO:0000256" key="2">
    <source>
        <dbReference type="SAM" id="Phobius"/>
    </source>
</evidence>
<dbReference type="InterPro" id="IPR008979">
    <property type="entry name" value="Galactose-bd-like_sf"/>
</dbReference>
<feature type="transmembrane region" description="Helical" evidence="2">
    <location>
        <begin position="176"/>
        <end position="194"/>
    </location>
</feature>
<feature type="transmembrane region" description="Helical" evidence="2">
    <location>
        <begin position="350"/>
        <end position="368"/>
    </location>
</feature>
<dbReference type="FunCoup" id="A0A7L4YJD7">
    <property type="interactions" value="7"/>
</dbReference>
<dbReference type="GO" id="GO:0016740">
    <property type="term" value="F:transferase activity"/>
    <property type="evidence" value="ECO:0007669"/>
    <property type="project" value="InterPro"/>
</dbReference>
<dbReference type="RefSeq" id="WP_159542878.1">
    <property type="nucleotide sequence ID" value="NZ_CP047156.1"/>
</dbReference>
<protein>
    <submittedName>
        <fullName evidence="4">DUF3367 domain-containing protein</fullName>
    </submittedName>
</protein>
<feature type="compositionally biased region" description="Low complexity" evidence="1">
    <location>
        <begin position="1"/>
        <end position="18"/>
    </location>
</feature>
<feature type="transmembrane region" description="Helical" evidence="2">
    <location>
        <begin position="1301"/>
        <end position="1332"/>
    </location>
</feature>
<dbReference type="PROSITE" id="PS50022">
    <property type="entry name" value="FA58C_3"/>
    <property type="match status" value="1"/>
</dbReference>